<dbReference type="Proteomes" id="UP000636010">
    <property type="component" value="Unassembled WGS sequence"/>
</dbReference>
<feature type="transmembrane region" description="Helical" evidence="1">
    <location>
        <begin position="241"/>
        <end position="262"/>
    </location>
</feature>
<evidence type="ECO:0000256" key="1">
    <source>
        <dbReference type="SAM" id="Phobius"/>
    </source>
</evidence>
<dbReference type="InterPro" id="IPR009597">
    <property type="entry name" value="DUF1206"/>
</dbReference>
<keyword evidence="4" id="KW-1185">Reference proteome</keyword>
<keyword evidence="1" id="KW-1133">Transmembrane helix</keyword>
<evidence type="ECO:0000313" key="4">
    <source>
        <dbReference type="Proteomes" id="UP000636010"/>
    </source>
</evidence>
<sequence>MHFMYSLNKIPMNNKKEKFARFGIATKGFVYCLIGGLTVAAAFGEGGKKTGSSGVLETLSSQPFGQIILGITALGLLGFTFYRFYQAIADPQDIGNDFKGFVTRFGFALSAIFYGFLAFTAAKMIFTSGGGSGGGQESMASTLLSKPFGQVLVGIVGAAFLGKSIYQFYRAYSGKFKENVQAAELDSNVESMVLKTGYIGYTARGVVIAVISYLMFRAAFSANSSEAGGTKDAFSFLQNEFGTIVLAVIAAGLLAYGFFMIVKARYKTLGI</sequence>
<feature type="transmembrane region" description="Helical" evidence="1">
    <location>
        <begin position="201"/>
        <end position="221"/>
    </location>
</feature>
<feature type="domain" description="DUF1206" evidence="2">
    <location>
        <begin position="105"/>
        <end position="173"/>
    </location>
</feature>
<proteinExistence type="predicted"/>
<dbReference type="Pfam" id="PF06724">
    <property type="entry name" value="DUF1206"/>
    <property type="match status" value="3"/>
</dbReference>
<keyword evidence="1" id="KW-0472">Membrane</keyword>
<keyword evidence="1" id="KW-0812">Transmembrane</keyword>
<protein>
    <recommendedName>
        <fullName evidence="2">DUF1206 domain-containing protein</fullName>
    </recommendedName>
</protein>
<comment type="caution">
    <text evidence="3">The sequence shown here is derived from an EMBL/GenBank/DDBJ whole genome shotgun (WGS) entry which is preliminary data.</text>
</comment>
<reference evidence="4" key="1">
    <citation type="journal article" date="2019" name="Int. J. Syst. Evol. Microbiol.">
        <title>The Global Catalogue of Microorganisms (GCM) 10K type strain sequencing project: providing services to taxonomists for standard genome sequencing and annotation.</title>
        <authorList>
            <consortium name="The Broad Institute Genomics Platform"/>
            <consortium name="The Broad Institute Genome Sequencing Center for Infectious Disease"/>
            <person name="Wu L."/>
            <person name="Ma J."/>
        </authorList>
    </citation>
    <scope>NUCLEOTIDE SEQUENCE [LARGE SCALE GENOMIC DNA]</scope>
    <source>
        <strain evidence="4">CGMCC 1.10832</strain>
    </source>
</reference>
<feature type="transmembrane region" description="Helical" evidence="1">
    <location>
        <begin position="64"/>
        <end position="85"/>
    </location>
</feature>
<accession>A0ABQ1MK52</accession>
<feature type="domain" description="DUF1206" evidence="2">
    <location>
        <begin position="199"/>
        <end position="267"/>
    </location>
</feature>
<feature type="transmembrane region" description="Helical" evidence="1">
    <location>
        <begin position="105"/>
        <end position="127"/>
    </location>
</feature>
<feature type="transmembrane region" description="Helical" evidence="1">
    <location>
        <begin position="21"/>
        <end position="44"/>
    </location>
</feature>
<feature type="domain" description="DUF1206" evidence="2">
    <location>
        <begin position="22"/>
        <end position="89"/>
    </location>
</feature>
<feature type="transmembrane region" description="Helical" evidence="1">
    <location>
        <begin position="147"/>
        <end position="166"/>
    </location>
</feature>
<evidence type="ECO:0000259" key="2">
    <source>
        <dbReference type="Pfam" id="PF06724"/>
    </source>
</evidence>
<gene>
    <name evidence="3" type="ORF">GCM10011506_27600</name>
</gene>
<organism evidence="3 4">
    <name type="scientific">Marivirga lumbricoides</name>
    <dbReference type="NCBI Taxonomy" id="1046115"/>
    <lineage>
        <taxon>Bacteria</taxon>
        <taxon>Pseudomonadati</taxon>
        <taxon>Bacteroidota</taxon>
        <taxon>Cytophagia</taxon>
        <taxon>Cytophagales</taxon>
        <taxon>Marivirgaceae</taxon>
        <taxon>Marivirga</taxon>
    </lineage>
</organism>
<name>A0ABQ1MK52_9BACT</name>
<dbReference type="EMBL" id="BMEC01000008">
    <property type="protein sequence ID" value="GGC40502.1"/>
    <property type="molecule type" value="Genomic_DNA"/>
</dbReference>
<evidence type="ECO:0000313" key="3">
    <source>
        <dbReference type="EMBL" id="GGC40502.1"/>
    </source>
</evidence>